<comment type="caution">
    <text evidence="8">The sequence shown here is derived from an EMBL/GenBank/DDBJ whole genome shotgun (WGS) entry which is preliminary data.</text>
</comment>
<feature type="binding site" evidence="6">
    <location>
        <position position="271"/>
    </location>
    <ligand>
        <name>Mg(2+)</name>
        <dbReference type="ChEBI" id="CHEBI:18420"/>
    </ligand>
</feature>
<keyword evidence="2 8" id="KW-0808">Transferase</keyword>
<keyword evidence="9" id="KW-1185">Reference proteome</keyword>
<evidence type="ECO:0000256" key="3">
    <source>
        <dbReference type="ARBA" id="ARBA00022692"/>
    </source>
</evidence>
<feature type="transmembrane region" description="Helical" evidence="7">
    <location>
        <begin position="137"/>
        <end position="155"/>
    </location>
</feature>
<keyword evidence="5 7" id="KW-0472">Membrane</keyword>
<dbReference type="GO" id="GO:0044038">
    <property type="term" value="P:cell wall macromolecule biosynthetic process"/>
    <property type="evidence" value="ECO:0007669"/>
    <property type="project" value="TreeGrafter"/>
</dbReference>
<feature type="transmembrane region" description="Helical" evidence="7">
    <location>
        <begin position="352"/>
        <end position="372"/>
    </location>
</feature>
<feature type="transmembrane region" description="Helical" evidence="7">
    <location>
        <begin position="61"/>
        <end position="78"/>
    </location>
</feature>
<feature type="transmembrane region" description="Helical" evidence="7">
    <location>
        <begin position="267"/>
        <end position="287"/>
    </location>
</feature>
<dbReference type="eggNOG" id="COG0472">
    <property type="taxonomic scope" value="Bacteria"/>
</dbReference>
<feature type="transmembrane region" description="Helical" evidence="7">
    <location>
        <begin position="20"/>
        <end position="41"/>
    </location>
</feature>
<keyword evidence="6" id="KW-0460">Magnesium</keyword>
<dbReference type="STRING" id="1313304.CALK_1029"/>
<evidence type="ECO:0000256" key="1">
    <source>
        <dbReference type="ARBA" id="ARBA00004141"/>
    </source>
</evidence>
<gene>
    <name evidence="8" type="ORF">CALK_1029</name>
</gene>
<feature type="transmembrane region" description="Helical" evidence="7">
    <location>
        <begin position="243"/>
        <end position="260"/>
    </location>
</feature>
<dbReference type="PATRIC" id="fig|1313304.3.peg.984"/>
<evidence type="ECO:0000313" key="9">
    <source>
        <dbReference type="Proteomes" id="UP000017148"/>
    </source>
</evidence>
<keyword evidence="4 7" id="KW-1133">Transmembrane helix</keyword>
<organism evidence="8 9">
    <name type="scientific">Chitinivibrio alkaliphilus ACht1</name>
    <dbReference type="NCBI Taxonomy" id="1313304"/>
    <lineage>
        <taxon>Bacteria</taxon>
        <taxon>Pseudomonadati</taxon>
        <taxon>Fibrobacterota</taxon>
        <taxon>Chitinivibrionia</taxon>
        <taxon>Chitinivibrionales</taxon>
        <taxon>Chitinivibrionaceae</taxon>
        <taxon>Chitinivibrio</taxon>
    </lineage>
</organism>
<evidence type="ECO:0000256" key="5">
    <source>
        <dbReference type="ARBA" id="ARBA00023136"/>
    </source>
</evidence>
<dbReference type="OrthoDB" id="9805475at2"/>
<feature type="transmembrane region" description="Helical" evidence="7">
    <location>
        <begin position="175"/>
        <end position="192"/>
    </location>
</feature>
<dbReference type="PANTHER" id="PTHR22926:SF5">
    <property type="entry name" value="PHOSPHO-N-ACETYLMURAMOYL-PENTAPEPTIDE-TRANSFERASE HOMOLOG"/>
    <property type="match status" value="1"/>
</dbReference>
<comment type="subcellular location">
    <subcellularLocation>
        <location evidence="1">Membrane</location>
        <topology evidence="1">Multi-pass membrane protein</topology>
    </subcellularLocation>
</comment>
<proteinExistence type="predicted"/>
<name>U7DA91_9BACT</name>
<dbReference type="Pfam" id="PF00953">
    <property type="entry name" value="Glycos_transf_4"/>
    <property type="match status" value="1"/>
</dbReference>
<feature type="transmembrane region" description="Helical" evidence="7">
    <location>
        <begin position="84"/>
        <end position="106"/>
    </location>
</feature>
<evidence type="ECO:0000256" key="4">
    <source>
        <dbReference type="ARBA" id="ARBA00022989"/>
    </source>
</evidence>
<dbReference type="PANTHER" id="PTHR22926">
    <property type="entry name" value="PHOSPHO-N-ACETYLMURAMOYL-PENTAPEPTIDE-TRANSFERASE"/>
    <property type="match status" value="1"/>
</dbReference>
<evidence type="ECO:0000313" key="8">
    <source>
        <dbReference type="EMBL" id="ERP32047.1"/>
    </source>
</evidence>
<comment type="cofactor">
    <cofactor evidence="6">
        <name>Mg(2+)</name>
        <dbReference type="ChEBI" id="CHEBI:18420"/>
    </cofactor>
</comment>
<feature type="transmembrane region" description="Helical" evidence="7">
    <location>
        <begin position="293"/>
        <end position="315"/>
    </location>
</feature>
<evidence type="ECO:0000256" key="2">
    <source>
        <dbReference type="ARBA" id="ARBA00022679"/>
    </source>
</evidence>
<dbReference type="InterPro" id="IPR000715">
    <property type="entry name" value="Glycosyl_transferase_4"/>
</dbReference>
<dbReference type="GO" id="GO:0046872">
    <property type="term" value="F:metal ion binding"/>
    <property type="evidence" value="ECO:0007669"/>
    <property type="project" value="UniProtKB-KW"/>
</dbReference>
<keyword evidence="3 7" id="KW-0812">Transmembrane</keyword>
<accession>U7DA91</accession>
<dbReference type="RefSeq" id="WP_022636522.1">
    <property type="nucleotide sequence ID" value="NZ_ASJR01000007.1"/>
</dbReference>
<dbReference type="GO" id="GO:0071555">
    <property type="term" value="P:cell wall organization"/>
    <property type="evidence" value="ECO:0007669"/>
    <property type="project" value="TreeGrafter"/>
</dbReference>
<reference evidence="8 9" key="1">
    <citation type="journal article" date="2013" name="Environ. Microbiol.">
        <title>Genome analysis of Chitinivibrio alkaliphilus gen. nov., sp. nov., a novel extremely haloalkaliphilic anaerobic chitinolytic bacterium from the candidate phylum Termite Group 3.</title>
        <authorList>
            <person name="Sorokin D.Y."/>
            <person name="Gumerov V.M."/>
            <person name="Rakitin A.L."/>
            <person name="Beletsky A.V."/>
            <person name="Damste J.S."/>
            <person name="Muyzer G."/>
            <person name="Mardanov A.V."/>
            <person name="Ravin N.V."/>
        </authorList>
    </citation>
    <scope>NUCLEOTIDE SEQUENCE [LARGE SCALE GENOMIC DNA]</scope>
    <source>
        <strain evidence="8 9">ACht1</strain>
    </source>
</reference>
<dbReference type="EMBL" id="ASJR01000007">
    <property type="protein sequence ID" value="ERP32047.1"/>
    <property type="molecule type" value="Genomic_DNA"/>
</dbReference>
<protein>
    <submittedName>
        <fullName evidence="8">Phospho-N-acetylmuramoyl-pentapeptide-transferase</fullName>
    </submittedName>
</protein>
<dbReference type="GO" id="GO:0016780">
    <property type="term" value="F:phosphotransferase activity, for other substituted phosphate groups"/>
    <property type="evidence" value="ECO:0007669"/>
    <property type="project" value="InterPro"/>
</dbReference>
<dbReference type="AlphaFoldDB" id="U7DA91"/>
<keyword evidence="6" id="KW-0479">Metal-binding</keyword>
<evidence type="ECO:0000256" key="6">
    <source>
        <dbReference type="PIRSR" id="PIRSR600715-1"/>
    </source>
</evidence>
<dbReference type="Proteomes" id="UP000017148">
    <property type="component" value="Unassembled WGS sequence"/>
</dbReference>
<feature type="binding site" evidence="6">
    <location>
        <position position="196"/>
    </location>
    <ligand>
        <name>Mg(2+)</name>
        <dbReference type="ChEBI" id="CHEBI:18420"/>
    </ligand>
</feature>
<dbReference type="GO" id="GO:0005886">
    <property type="term" value="C:plasma membrane"/>
    <property type="evidence" value="ECO:0007669"/>
    <property type="project" value="TreeGrafter"/>
</dbReference>
<sequence length="375" mass="42494">MIFDVLYGITGLPLFQSRFFAASAAVVLAFIGGMLLFPPYIRLLRRFHFSSELDTAKRQPVMPAGIFFMLLLIPIVLLTSRFNVYVTSALIVYFCYSLIGAVDDIAKIYNKRRLIRKEISLKDYQYKTDGISASLRLGLYLLIATITAIVCYCLIPEINRVVTVPFWGSYEGVELPVYVFIPLMSLVIAILANGVNFTDGFDTLATVPLLTNFVFIALIGYVSSRPDWSRYFIIPQIQGINEIIPFVGAVLGVLLAFLWFNSPPSDIIMGDSGSIGLGGLLGILFVFTKSEFYMPIVAFVFLVEFASSFIQIFYYKMTKKRIFLMAPIHHHFEIHLKRKGVFNRKGDVISKITWRFHILSIFLLVVGLVLYMKVR</sequence>
<feature type="transmembrane region" description="Helical" evidence="7">
    <location>
        <begin position="204"/>
        <end position="223"/>
    </location>
</feature>
<evidence type="ECO:0000256" key="7">
    <source>
        <dbReference type="SAM" id="Phobius"/>
    </source>
</evidence>